<protein>
    <submittedName>
        <fullName evidence="7">Tetratricopeptide repeat protein</fullName>
    </submittedName>
</protein>
<evidence type="ECO:0000313" key="7">
    <source>
        <dbReference type="EMBL" id="MBF8187706.1"/>
    </source>
</evidence>
<dbReference type="Gene3D" id="1.25.40.10">
    <property type="entry name" value="Tetratricopeptide repeat domain"/>
    <property type="match status" value="2"/>
</dbReference>
<proteinExistence type="inferred from homology"/>
<accession>A0A931A7D3</accession>
<gene>
    <name evidence="7" type="ORF">ITP53_18590</name>
</gene>
<comment type="similarity">
    <text evidence="1">Belongs to the AfsR/DnrI/RedD regulatory family.</text>
</comment>
<keyword evidence="2" id="KW-0805">Transcription regulation</keyword>
<dbReference type="Pfam" id="PF03704">
    <property type="entry name" value="BTAD"/>
    <property type="match status" value="1"/>
</dbReference>
<dbReference type="Gene3D" id="3.40.50.300">
    <property type="entry name" value="P-loop containing nucleotide triphosphate hydrolases"/>
    <property type="match status" value="1"/>
</dbReference>
<dbReference type="GO" id="GO:0043531">
    <property type="term" value="F:ADP binding"/>
    <property type="evidence" value="ECO:0007669"/>
    <property type="project" value="InterPro"/>
</dbReference>
<evidence type="ECO:0000259" key="6">
    <source>
        <dbReference type="SMART" id="SM01043"/>
    </source>
</evidence>
<dbReference type="SUPFAM" id="SSF48452">
    <property type="entry name" value="TPR-like"/>
    <property type="match status" value="3"/>
</dbReference>
<evidence type="ECO:0000259" key="5">
    <source>
        <dbReference type="SMART" id="SM00862"/>
    </source>
</evidence>
<dbReference type="CDD" id="cd15831">
    <property type="entry name" value="BTAD"/>
    <property type="match status" value="1"/>
</dbReference>
<dbReference type="Proteomes" id="UP000605361">
    <property type="component" value="Unassembled WGS sequence"/>
</dbReference>
<dbReference type="InterPro" id="IPR027417">
    <property type="entry name" value="P-loop_NTPase"/>
</dbReference>
<dbReference type="GO" id="GO:0000160">
    <property type="term" value="P:phosphorelay signal transduction system"/>
    <property type="evidence" value="ECO:0007669"/>
    <property type="project" value="InterPro"/>
</dbReference>
<dbReference type="SMART" id="SM00862">
    <property type="entry name" value="Trans_reg_C"/>
    <property type="match status" value="1"/>
</dbReference>
<evidence type="ECO:0000313" key="8">
    <source>
        <dbReference type="Proteomes" id="UP000605361"/>
    </source>
</evidence>
<feature type="domain" description="OmpR/PhoB-type" evidence="5">
    <location>
        <begin position="13"/>
        <end position="83"/>
    </location>
</feature>
<organism evidence="7 8">
    <name type="scientific">Nonomuraea cypriaca</name>
    <dbReference type="NCBI Taxonomy" id="1187855"/>
    <lineage>
        <taxon>Bacteria</taxon>
        <taxon>Bacillati</taxon>
        <taxon>Actinomycetota</taxon>
        <taxon>Actinomycetes</taxon>
        <taxon>Streptosporangiales</taxon>
        <taxon>Streptosporangiaceae</taxon>
        <taxon>Nonomuraea</taxon>
    </lineage>
</organism>
<keyword evidence="3" id="KW-0238">DNA-binding</keyword>
<dbReference type="InterPro" id="IPR005158">
    <property type="entry name" value="BTAD"/>
</dbReference>
<dbReference type="InterPro" id="IPR019734">
    <property type="entry name" value="TPR_rpt"/>
</dbReference>
<comment type="caution">
    <text evidence="7">The sequence shown here is derived from an EMBL/GenBank/DDBJ whole genome shotgun (WGS) entry which is preliminary data.</text>
</comment>
<dbReference type="Pfam" id="PF13424">
    <property type="entry name" value="TPR_12"/>
    <property type="match status" value="2"/>
</dbReference>
<evidence type="ECO:0000256" key="4">
    <source>
        <dbReference type="ARBA" id="ARBA00023163"/>
    </source>
</evidence>
<dbReference type="EMBL" id="JADOGI010000050">
    <property type="protein sequence ID" value="MBF8187706.1"/>
    <property type="molecule type" value="Genomic_DNA"/>
</dbReference>
<sequence length="952" mass="103652">MRYRVLGPVEVDGADLGQPKQRLVWATLLCRAGRVVSDDHLVDALWGGVPPRSAVTNLRVYVTSLRKIVGDDVLQRKDGGYVVAPKPGQLDAAAFEELLTQARASQDPKEKKDQYEQAMALWRGSAFGSVADHPSITHAAQALEELRLAAVEELAEVRLALGEHAALAAELGGWVASHPLREGLHARLMLALYRSDRQAEALEAYQRARQLLADELGLEPGPALQDLQQAILRSDPAHPGAALESPADRRMAVPAELPADLAGFTGRTTELLQLHERLLDKQRPVAISAISGAGGVGKSALAIHLGHQLIDQFPDGQLYVNLQGSTPEAKPLDPIDALGRLLRSLGVAPEAVPTDVDEAAALLRTRTHGRRLLIILDNARDTPQIRPLLPGSETCAVVITSRRALSLDAVHHLALDLLTPDEARALLSALTGMRRTGAEPEATKDIVRLCGYLPLAISIAAARLNSRITWNLAKLADRLMVEERRLSELEQGDRAVRASLEVSYSHLDYPHARAFRLCALPGGPDLDSDAAAALLDLAEPDAEDLLDDLVDLGLLQNPTPGTYRYHDLLRLLAHEQAANHEPEYVRNQALHRLLAHYSSSTKTAIDASAPTWDWPQTLLAPERQGRGFSSPEAAREWLLNHVPHLVAAAECGAHRPESLGLSADQAYGLGWFIFSGVSWTQIAGCLATVVEAAALAGDQRSEALGLTELGRISNCRYLPADAAAQFERATRLALAVGDQVLLWQTWENRGLVYRNQQRPMDAIHALQEAATLTRRLGRLSNEATVLASLARAHIDAGQRDEAFAVLDQALHLARDSGEPEALAAVRYARGVAFRDAGRFQEAVGELADARQVFRKLAQQTVEGYVLYHLAETYRRCDRHAEAIHAAQECLRVSREISDDHNVGRTLAVLGQAQVALGDREIGRANLQQACRIFARLEAAEAGDIRKLLEELT</sequence>
<dbReference type="SMART" id="SM01043">
    <property type="entry name" value="BTAD"/>
    <property type="match status" value="1"/>
</dbReference>
<dbReference type="InterPro" id="IPR051677">
    <property type="entry name" value="AfsR-DnrI-RedD_regulator"/>
</dbReference>
<dbReference type="GO" id="GO:0003677">
    <property type="term" value="F:DNA binding"/>
    <property type="evidence" value="ECO:0007669"/>
    <property type="project" value="UniProtKB-KW"/>
</dbReference>
<keyword evidence="4" id="KW-0804">Transcription</keyword>
<reference evidence="7" key="1">
    <citation type="submission" date="2020-11" db="EMBL/GenBank/DDBJ databases">
        <title>Whole-genome analyses of Nonomuraea sp. K274.</title>
        <authorList>
            <person name="Veyisoglu A."/>
        </authorList>
    </citation>
    <scope>NUCLEOTIDE SEQUENCE</scope>
    <source>
        <strain evidence="7">K274</strain>
    </source>
</reference>
<evidence type="ECO:0000256" key="2">
    <source>
        <dbReference type="ARBA" id="ARBA00023015"/>
    </source>
</evidence>
<dbReference type="InterPro" id="IPR011990">
    <property type="entry name" value="TPR-like_helical_dom_sf"/>
</dbReference>
<evidence type="ECO:0000256" key="3">
    <source>
        <dbReference type="ARBA" id="ARBA00023125"/>
    </source>
</evidence>
<dbReference type="PANTHER" id="PTHR35807:SF1">
    <property type="entry name" value="TRANSCRIPTIONAL REGULATOR REDD"/>
    <property type="match status" value="1"/>
</dbReference>
<dbReference type="InterPro" id="IPR016032">
    <property type="entry name" value="Sig_transdc_resp-reg_C-effctor"/>
</dbReference>
<dbReference type="AlphaFoldDB" id="A0A931A7D3"/>
<dbReference type="SUPFAM" id="SSF52540">
    <property type="entry name" value="P-loop containing nucleoside triphosphate hydrolases"/>
    <property type="match status" value="1"/>
</dbReference>
<dbReference type="PRINTS" id="PR00364">
    <property type="entry name" value="DISEASERSIST"/>
</dbReference>
<dbReference type="GO" id="GO:0006355">
    <property type="term" value="P:regulation of DNA-templated transcription"/>
    <property type="evidence" value="ECO:0007669"/>
    <property type="project" value="InterPro"/>
</dbReference>
<name>A0A931A7D3_9ACTN</name>
<dbReference type="PANTHER" id="PTHR35807">
    <property type="entry name" value="TRANSCRIPTIONAL REGULATOR REDD-RELATED"/>
    <property type="match status" value="1"/>
</dbReference>
<dbReference type="Gene3D" id="1.10.10.10">
    <property type="entry name" value="Winged helix-like DNA-binding domain superfamily/Winged helix DNA-binding domain"/>
    <property type="match status" value="1"/>
</dbReference>
<keyword evidence="8" id="KW-1185">Reference proteome</keyword>
<dbReference type="RefSeq" id="WP_195896665.1">
    <property type="nucleotide sequence ID" value="NZ_JADOGI010000050.1"/>
</dbReference>
<dbReference type="SMART" id="SM00028">
    <property type="entry name" value="TPR"/>
    <property type="match status" value="6"/>
</dbReference>
<dbReference type="SUPFAM" id="SSF46894">
    <property type="entry name" value="C-terminal effector domain of the bipartite response regulators"/>
    <property type="match status" value="1"/>
</dbReference>
<dbReference type="InterPro" id="IPR036388">
    <property type="entry name" value="WH-like_DNA-bd_sf"/>
</dbReference>
<dbReference type="InterPro" id="IPR001867">
    <property type="entry name" value="OmpR/PhoB-type_DNA-bd"/>
</dbReference>
<feature type="domain" description="Bacterial transcriptional activator" evidence="6">
    <location>
        <begin position="90"/>
        <end position="232"/>
    </location>
</feature>
<evidence type="ECO:0000256" key="1">
    <source>
        <dbReference type="ARBA" id="ARBA00005820"/>
    </source>
</evidence>